<protein>
    <submittedName>
        <fullName evidence="3">LytTR family transcriptional regulator</fullName>
    </submittedName>
</protein>
<reference evidence="3" key="1">
    <citation type="submission" date="2022-03" db="EMBL/GenBank/DDBJ databases">
        <title>Description of Abyssus ytuae gen. nov., sp. nov., a novel member of the family Flavobacteriaceae isolated from the sediment of Mariana Trench.</title>
        <authorList>
            <person name="Zhang J."/>
            <person name="Xu X."/>
        </authorList>
    </citation>
    <scope>NUCLEOTIDE SEQUENCE</scope>
    <source>
        <strain evidence="3">MT3330</strain>
    </source>
</reference>
<dbReference type="Pfam" id="PF04397">
    <property type="entry name" value="LytTR"/>
    <property type="match status" value="1"/>
</dbReference>
<dbReference type="RefSeq" id="WP_255844098.1">
    <property type="nucleotide sequence ID" value="NZ_CP094358.1"/>
</dbReference>
<feature type="transmembrane region" description="Helical" evidence="1">
    <location>
        <begin position="6"/>
        <end position="24"/>
    </location>
</feature>
<keyword evidence="1" id="KW-0472">Membrane</keyword>
<dbReference type="SMART" id="SM00850">
    <property type="entry name" value="LytTR"/>
    <property type="match status" value="1"/>
</dbReference>
<dbReference type="Proteomes" id="UP000831290">
    <property type="component" value="Chromosome"/>
</dbReference>
<keyword evidence="1" id="KW-0812">Transmembrane</keyword>
<dbReference type="EMBL" id="CP094358">
    <property type="protein sequence ID" value="UOB18121.1"/>
    <property type="molecule type" value="Genomic_DNA"/>
</dbReference>
<name>A0A9E6ZWJ9_9FLAO</name>
<feature type="transmembrane region" description="Helical" evidence="1">
    <location>
        <begin position="186"/>
        <end position="209"/>
    </location>
</feature>
<gene>
    <name evidence="3" type="ORF">MQE35_02200</name>
</gene>
<evidence type="ECO:0000256" key="1">
    <source>
        <dbReference type="SAM" id="Phobius"/>
    </source>
</evidence>
<dbReference type="AlphaFoldDB" id="A0A9E6ZWJ9"/>
<evidence type="ECO:0000313" key="4">
    <source>
        <dbReference type="Proteomes" id="UP000831290"/>
    </source>
</evidence>
<sequence length="371" mass="42787">MKKDKLYLLTFLSLLIIVFVIEYLSMDYLLELSTQQFLKTQIESSKREAREMADLISSQISNGIDKDTVIKNIQESIENTDMETGFLCMFDWSGKEICHPNPEKIGKITGPDESYISGIHDNINSEDFYLYLKNKKEGGGVRNFSDTKRASEIIYVYPVKHTDWIIAAHANMYKINKEIKNLKGNFILVNSFTGALIVLLSLLMVRLIGSNYERKLEQRNEQLSREVLSLSKLNHDLANYKAKVNMDENGINYIAENSSNKKRILTYLKNELVPLEIEDIAYIYTENTVTYIKSLNDKLSNSNSSLEELYNSLDENLFFRANRQFILSIKAIDKILRYGNNQLKIEVLPPSPIDIIISKNKAADFKEWLNK</sequence>
<dbReference type="KEGG" id="fbm:MQE35_02200"/>
<dbReference type="InterPro" id="IPR007492">
    <property type="entry name" value="LytTR_DNA-bd_dom"/>
</dbReference>
<feature type="domain" description="HTH LytTR-type" evidence="2">
    <location>
        <begin position="270"/>
        <end position="370"/>
    </location>
</feature>
<dbReference type="GO" id="GO:0003677">
    <property type="term" value="F:DNA binding"/>
    <property type="evidence" value="ECO:0007669"/>
    <property type="project" value="InterPro"/>
</dbReference>
<accession>A0A9E6ZWJ9</accession>
<proteinExistence type="predicted"/>
<evidence type="ECO:0000313" key="3">
    <source>
        <dbReference type="EMBL" id="UOB18121.1"/>
    </source>
</evidence>
<dbReference type="Gene3D" id="3.30.450.20">
    <property type="entry name" value="PAS domain"/>
    <property type="match status" value="1"/>
</dbReference>
<dbReference type="Gene3D" id="2.40.50.1020">
    <property type="entry name" value="LytTr DNA-binding domain"/>
    <property type="match status" value="1"/>
</dbReference>
<keyword evidence="1" id="KW-1133">Transmembrane helix</keyword>
<keyword evidence="4" id="KW-1185">Reference proteome</keyword>
<organism evidence="3 4">
    <name type="scientific">Abyssalbus ytuae</name>
    <dbReference type="NCBI Taxonomy" id="2926907"/>
    <lineage>
        <taxon>Bacteria</taxon>
        <taxon>Pseudomonadati</taxon>
        <taxon>Bacteroidota</taxon>
        <taxon>Flavobacteriia</taxon>
        <taxon>Flavobacteriales</taxon>
        <taxon>Flavobacteriaceae</taxon>
        <taxon>Abyssalbus</taxon>
    </lineage>
</organism>
<evidence type="ECO:0000259" key="2">
    <source>
        <dbReference type="SMART" id="SM00850"/>
    </source>
</evidence>